<keyword evidence="3" id="KW-0175">Coiled coil</keyword>
<accession>A0A8H7V7I1</accession>
<organism evidence="5 6">
    <name type="scientific">Mucor saturninus</name>
    <dbReference type="NCBI Taxonomy" id="64648"/>
    <lineage>
        <taxon>Eukaryota</taxon>
        <taxon>Fungi</taxon>
        <taxon>Fungi incertae sedis</taxon>
        <taxon>Mucoromycota</taxon>
        <taxon>Mucoromycotina</taxon>
        <taxon>Mucoromycetes</taxon>
        <taxon>Mucorales</taxon>
        <taxon>Mucorineae</taxon>
        <taxon>Mucoraceae</taxon>
        <taxon>Mucor</taxon>
    </lineage>
</organism>
<sequence>MDIKALQRKVFKTKKDLKDWEAVFAKKHGRPPTVQDVSDRPNIEKVYKKYNQLKKTLKQELEAGLFTSSVSPPDTTTSSHQTSNASSPDRRPNVEFVASPRPSPPPPSSSSNKKMLAEDEAFWLGVPPTSQSEFTSFSQPITTSFNFTETEIPRMSSTQQPSRLILGSSQTKRKIKQSFGRNPFQRATEKATTTSFGSSQPQQQKQQQKQSQEQQPLDMETDDEDEHIQIVNHEVNPFRNYDPSLFQWEDPSFSVGPGFFAKASSCYLLPMLNEPSRRDRVLRKLEKGTLGEVLPENQSMEEDLDEDMRQFITQHSQLDPNSFESAIADIDQELLNSSSYVYKKKPLQKRQTKLFKMKFVETH</sequence>
<evidence type="ECO:0008006" key="7">
    <source>
        <dbReference type="Google" id="ProtNLM"/>
    </source>
</evidence>
<evidence type="ECO:0000256" key="1">
    <source>
        <dbReference type="ARBA" id="ARBA00004123"/>
    </source>
</evidence>
<dbReference type="GO" id="GO:0006260">
    <property type="term" value="P:DNA replication"/>
    <property type="evidence" value="ECO:0007669"/>
    <property type="project" value="InterPro"/>
</dbReference>
<evidence type="ECO:0000313" key="6">
    <source>
        <dbReference type="Proteomes" id="UP000603453"/>
    </source>
</evidence>
<feature type="coiled-coil region" evidence="3">
    <location>
        <begin position="3"/>
        <end position="63"/>
    </location>
</feature>
<dbReference type="Proteomes" id="UP000603453">
    <property type="component" value="Unassembled WGS sequence"/>
</dbReference>
<keyword evidence="6" id="KW-1185">Reference proteome</keyword>
<reference evidence="5" key="1">
    <citation type="submission" date="2020-12" db="EMBL/GenBank/DDBJ databases">
        <title>Metabolic potential, ecology and presence of endohyphal bacteria is reflected in genomic diversity of Mucoromycotina.</title>
        <authorList>
            <person name="Muszewska A."/>
            <person name="Okrasinska A."/>
            <person name="Steczkiewicz K."/>
            <person name="Drgas O."/>
            <person name="Orlowska M."/>
            <person name="Perlinska-Lenart U."/>
            <person name="Aleksandrzak-Piekarczyk T."/>
            <person name="Szatraj K."/>
            <person name="Zielenkiewicz U."/>
            <person name="Pilsyk S."/>
            <person name="Malc E."/>
            <person name="Mieczkowski P."/>
            <person name="Kruszewska J.S."/>
            <person name="Biernat P."/>
            <person name="Pawlowska J."/>
        </authorList>
    </citation>
    <scope>NUCLEOTIDE SEQUENCE</scope>
    <source>
        <strain evidence="5">WA0000017839</strain>
    </source>
</reference>
<feature type="compositionally biased region" description="Low complexity" evidence="4">
    <location>
        <begin position="198"/>
        <end position="216"/>
    </location>
</feature>
<evidence type="ECO:0000256" key="2">
    <source>
        <dbReference type="ARBA" id="ARBA00023242"/>
    </source>
</evidence>
<dbReference type="Gene3D" id="1.10.10.1460">
    <property type="match status" value="1"/>
</dbReference>
<dbReference type="EMBL" id="JAEPRD010000004">
    <property type="protein sequence ID" value="KAG2213021.1"/>
    <property type="molecule type" value="Genomic_DNA"/>
</dbReference>
<evidence type="ECO:0000256" key="4">
    <source>
        <dbReference type="SAM" id="MobiDB-lite"/>
    </source>
</evidence>
<feature type="region of interest" description="Disordered" evidence="4">
    <location>
        <begin position="65"/>
        <end position="121"/>
    </location>
</feature>
<feature type="compositionally biased region" description="Polar residues" evidence="4">
    <location>
        <begin position="150"/>
        <end position="170"/>
    </location>
</feature>
<feature type="region of interest" description="Disordered" evidence="4">
    <location>
        <begin position="150"/>
        <end position="224"/>
    </location>
</feature>
<feature type="compositionally biased region" description="Low complexity" evidence="4">
    <location>
        <begin position="67"/>
        <end position="79"/>
    </location>
</feature>
<gene>
    <name evidence="5" type="ORF">INT47_011170</name>
</gene>
<keyword evidence="2" id="KW-0539">Nucleus</keyword>
<dbReference type="AlphaFoldDB" id="A0A8H7V7I1"/>
<comment type="subcellular location">
    <subcellularLocation>
        <location evidence="1">Nucleus</location>
    </subcellularLocation>
</comment>
<proteinExistence type="predicted"/>
<dbReference type="Pfam" id="PF11719">
    <property type="entry name" value="Drc1-Sld2"/>
    <property type="match status" value="1"/>
</dbReference>
<comment type="caution">
    <text evidence="5">The sequence shown here is derived from an EMBL/GenBank/DDBJ whole genome shotgun (WGS) entry which is preliminary data.</text>
</comment>
<evidence type="ECO:0000313" key="5">
    <source>
        <dbReference type="EMBL" id="KAG2213021.1"/>
    </source>
</evidence>
<protein>
    <recommendedName>
        <fullName evidence="7">DNA replication regulator SLD2</fullName>
    </recommendedName>
</protein>
<name>A0A8H7V7I1_9FUNG</name>
<dbReference type="GO" id="GO:0005634">
    <property type="term" value="C:nucleus"/>
    <property type="evidence" value="ECO:0007669"/>
    <property type="project" value="UniProtKB-SubCell"/>
</dbReference>
<dbReference type="InterPro" id="IPR021110">
    <property type="entry name" value="DNA_rep_checkpnt_protein"/>
</dbReference>
<evidence type="ECO:0000256" key="3">
    <source>
        <dbReference type="SAM" id="Coils"/>
    </source>
</evidence>
<dbReference type="OrthoDB" id="8775810at2759"/>
<dbReference type="CDD" id="cd22289">
    <property type="entry name" value="RecQL4_SLD2_NTD"/>
    <property type="match status" value="1"/>
</dbReference>